<dbReference type="PANTHER" id="PTHR30349">
    <property type="entry name" value="PHAGE INTEGRASE-RELATED"/>
    <property type="match status" value="1"/>
</dbReference>
<evidence type="ECO:0000259" key="6">
    <source>
        <dbReference type="PROSITE" id="PS51898"/>
    </source>
</evidence>
<comment type="similarity">
    <text evidence="1">Belongs to the 'phage' integrase family.</text>
</comment>
<dbReference type="InterPro" id="IPR013762">
    <property type="entry name" value="Integrase-like_cat_sf"/>
</dbReference>
<sequence length="288" mass="33405">MQQWKASKGNNQWSKEPLQKALKLRGYSRKTIKAYCNQVERFLSSFPLKSMDVTTSNVQTYCLGLLEQGISHSSVNQTISALRFYCKHVLLQPTDIQYIRPKKQTKLPQVLSEQEIAQLLKSVTNPKHKAILFLTYSSGLRVGEVVRLRCSDLDIERKTIIVRQGKGQKDRRTLLSNLAWDIVQKYIAEYRPNRWLFPGQSSERHLTERSVQKVFEEARRRSGIEKKVSIHALRHSFATHLLENGTDLRYIQELLGHTSARTTQRYTHVSTKNIQRIQSPLDRMDLGE</sequence>
<evidence type="ECO:0000256" key="1">
    <source>
        <dbReference type="ARBA" id="ARBA00008857"/>
    </source>
</evidence>
<comment type="caution">
    <text evidence="8">The sequence shown here is derived from an EMBL/GenBank/DDBJ whole genome shotgun (WGS) entry which is preliminary data.</text>
</comment>
<evidence type="ECO:0000256" key="4">
    <source>
        <dbReference type="ARBA" id="ARBA00023172"/>
    </source>
</evidence>
<dbReference type="GO" id="GO:0003677">
    <property type="term" value="F:DNA binding"/>
    <property type="evidence" value="ECO:0007669"/>
    <property type="project" value="UniProtKB-UniRule"/>
</dbReference>
<dbReference type="PANTHER" id="PTHR30349:SF64">
    <property type="entry name" value="PROPHAGE INTEGRASE INTD-RELATED"/>
    <property type="match status" value="1"/>
</dbReference>
<dbReference type="InterPro" id="IPR004107">
    <property type="entry name" value="Integrase_SAM-like_N"/>
</dbReference>
<dbReference type="Pfam" id="PF00589">
    <property type="entry name" value="Phage_integrase"/>
    <property type="match status" value="1"/>
</dbReference>
<keyword evidence="4" id="KW-0233">DNA recombination</keyword>
<feature type="domain" description="Core-binding (CB)" evidence="7">
    <location>
        <begin position="1"/>
        <end position="90"/>
    </location>
</feature>
<dbReference type="InterPro" id="IPR011010">
    <property type="entry name" value="DNA_brk_join_enz"/>
</dbReference>
<reference evidence="8 9" key="1">
    <citation type="submission" date="2020-05" db="EMBL/GenBank/DDBJ databases">
        <title>Genome Sequencing of Type Strains.</title>
        <authorList>
            <person name="Lemaire J.F."/>
            <person name="Inderbitzin P."/>
            <person name="Gregorio O.A."/>
            <person name="Collins S.B."/>
            <person name="Wespe N."/>
            <person name="Knight-Connoni V."/>
        </authorList>
    </citation>
    <scope>NUCLEOTIDE SEQUENCE [LARGE SCALE GENOMIC DNA]</scope>
    <source>
        <strain evidence="8 9">LMG 21957</strain>
    </source>
</reference>
<gene>
    <name evidence="8" type="ORF">HP552_26670</name>
</gene>
<dbReference type="InterPro" id="IPR050090">
    <property type="entry name" value="Tyrosine_recombinase_XerCD"/>
</dbReference>
<evidence type="ECO:0000256" key="5">
    <source>
        <dbReference type="PROSITE-ProRule" id="PRU01248"/>
    </source>
</evidence>
<dbReference type="Pfam" id="PF13495">
    <property type="entry name" value="Phage_int_SAM_4"/>
    <property type="match status" value="1"/>
</dbReference>
<dbReference type="SUPFAM" id="SSF56349">
    <property type="entry name" value="DNA breaking-rejoining enzymes"/>
    <property type="match status" value="1"/>
</dbReference>
<dbReference type="AlphaFoldDB" id="A0A7Y6C1J7"/>
<keyword evidence="2" id="KW-0229">DNA integration</keyword>
<keyword evidence="3 5" id="KW-0238">DNA-binding</keyword>
<evidence type="ECO:0000313" key="8">
    <source>
        <dbReference type="EMBL" id="NUU78801.1"/>
    </source>
</evidence>
<organism evidence="8 9">
    <name type="scientific">Paenibacillus xylanilyticus</name>
    <dbReference type="NCBI Taxonomy" id="248903"/>
    <lineage>
        <taxon>Bacteria</taxon>
        <taxon>Bacillati</taxon>
        <taxon>Bacillota</taxon>
        <taxon>Bacilli</taxon>
        <taxon>Bacillales</taxon>
        <taxon>Paenibacillaceae</taxon>
        <taxon>Paenibacillus</taxon>
    </lineage>
</organism>
<evidence type="ECO:0000313" key="9">
    <source>
        <dbReference type="Proteomes" id="UP000526125"/>
    </source>
</evidence>
<dbReference type="InterPro" id="IPR002104">
    <property type="entry name" value="Integrase_catalytic"/>
</dbReference>
<dbReference type="Gene3D" id="1.10.443.10">
    <property type="entry name" value="Intergrase catalytic core"/>
    <property type="match status" value="1"/>
</dbReference>
<name>A0A7Y6C1J7_9BACL</name>
<dbReference type="PROSITE" id="PS51898">
    <property type="entry name" value="TYR_RECOMBINASE"/>
    <property type="match status" value="1"/>
</dbReference>
<keyword evidence="9" id="KW-1185">Reference proteome</keyword>
<dbReference type="InterPro" id="IPR044068">
    <property type="entry name" value="CB"/>
</dbReference>
<evidence type="ECO:0000259" key="7">
    <source>
        <dbReference type="PROSITE" id="PS51900"/>
    </source>
</evidence>
<feature type="domain" description="Tyr recombinase" evidence="6">
    <location>
        <begin position="106"/>
        <end position="282"/>
    </location>
</feature>
<evidence type="ECO:0000256" key="3">
    <source>
        <dbReference type="ARBA" id="ARBA00023125"/>
    </source>
</evidence>
<dbReference type="InterPro" id="IPR010998">
    <property type="entry name" value="Integrase_recombinase_N"/>
</dbReference>
<protein>
    <submittedName>
        <fullName evidence="8">Tyrosine-type recombinase/integrase</fullName>
    </submittedName>
</protein>
<dbReference type="EMBL" id="JABMCB010000201">
    <property type="protein sequence ID" value="NUU78801.1"/>
    <property type="molecule type" value="Genomic_DNA"/>
</dbReference>
<accession>A0A7Y6C1J7</accession>
<proteinExistence type="inferred from homology"/>
<dbReference type="NCBIfam" id="NF040815">
    <property type="entry name" value="recomb_XerA_Arch"/>
    <property type="match status" value="1"/>
</dbReference>
<dbReference type="Gene3D" id="1.10.150.130">
    <property type="match status" value="1"/>
</dbReference>
<dbReference type="GO" id="GO:0015074">
    <property type="term" value="P:DNA integration"/>
    <property type="evidence" value="ECO:0007669"/>
    <property type="project" value="UniProtKB-KW"/>
</dbReference>
<dbReference type="Proteomes" id="UP000526125">
    <property type="component" value="Unassembled WGS sequence"/>
</dbReference>
<dbReference type="PROSITE" id="PS51900">
    <property type="entry name" value="CB"/>
    <property type="match status" value="1"/>
</dbReference>
<dbReference type="GO" id="GO:0006310">
    <property type="term" value="P:DNA recombination"/>
    <property type="evidence" value="ECO:0007669"/>
    <property type="project" value="UniProtKB-KW"/>
</dbReference>
<evidence type="ECO:0000256" key="2">
    <source>
        <dbReference type="ARBA" id="ARBA00022908"/>
    </source>
</evidence>